<proteinExistence type="predicted"/>
<dbReference type="AlphaFoldDB" id="A0AAD1Z6H6"/>
<reference evidence="1" key="1">
    <citation type="submission" date="2023-05" db="EMBL/GenBank/DDBJ databases">
        <authorList>
            <person name="Huff M."/>
        </authorList>
    </citation>
    <scope>NUCLEOTIDE SEQUENCE</scope>
</reference>
<keyword evidence="2" id="KW-1185">Reference proteome</keyword>
<name>A0AAD1Z6H6_9LAMI</name>
<accession>A0AAD1Z6H6</accession>
<sequence length="202" mass="23859">MQDRVVPPCLCWPQRTTQREVVLFRLCWIAEEEERQMTDSEEEERQMTDFVIAVNFFLLFSCLKLYTMSKQNCPSSPLPQEQITAPAAKYEQNHHLQHHPFNLQSKMKSVDKFMIQMQSKTEASPPSTLYWWLLRVLLRYMPTSLQQRHRSYPPFQFMYCALCDVVFVPSSSHSCRFCVPQVIQVIHGIVKVHIIGQNIYKN</sequence>
<evidence type="ECO:0000313" key="2">
    <source>
        <dbReference type="Proteomes" id="UP000834106"/>
    </source>
</evidence>
<evidence type="ECO:0000313" key="1">
    <source>
        <dbReference type="EMBL" id="CAI9763248.1"/>
    </source>
</evidence>
<dbReference type="EMBL" id="OU503041">
    <property type="protein sequence ID" value="CAI9763248.1"/>
    <property type="molecule type" value="Genomic_DNA"/>
</dbReference>
<organism evidence="1 2">
    <name type="scientific">Fraxinus pennsylvanica</name>
    <dbReference type="NCBI Taxonomy" id="56036"/>
    <lineage>
        <taxon>Eukaryota</taxon>
        <taxon>Viridiplantae</taxon>
        <taxon>Streptophyta</taxon>
        <taxon>Embryophyta</taxon>
        <taxon>Tracheophyta</taxon>
        <taxon>Spermatophyta</taxon>
        <taxon>Magnoliopsida</taxon>
        <taxon>eudicotyledons</taxon>
        <taxon>Gunneridae</taxon>
        <taxon>Pentapetalae</taxon>
        <taxon>asterids</taxon>
        <taxon>lamiids</taxon>
        <taxon>Lamiales</taxon>
        <taxon>Oleaceae</taxon>
        <taxon>Oleeae</taxon>
        <taxon>Fraxinus</taxon>
    </lineage>
</organism>
<gene>
    <name evidence="1" type="ORF">FPE_LOCUS10678</name>
</gene>
<dbReference type="Proteomes" id="UP000834106">
    <property type="component" value="Chromosome 6"/>
</dbReference>
<protein>
    <submittedName>
        <fullName evidence="1">Uncharacterized protein</fullName>
    </submittedName>
</protein>